<name>A0A1E3Q8H8_LIPST</name>
<organism evidence="10 11">
    <name type="scientific">Lipomyces starkeyi NRRL Y-11557</name>
    <dbReference type="NCBI Taxonomy" id="675824"/>
    <lineage>
        <taxon>Eukaryota</taxon>
        <taxon>Fungi</taxon>
        <taxon>Dikarya</taxon>
        <taxon>Ascomycota</taxon>
        <taxon>Saccharomycotina</taxon>
        <taxon>Lipomycetes</taxon>
        <taxon>Lipomycetales</taxon>
        <taxon>Lipomycetaceae</taxon>
        <taxon>Lipomyces</taxon>
    </lineage>
</organism>
<evidence type="ECO:0000256" key="6">
    <source>
        <dbReference type="ARBA" id="ARBA00022982"/>
    </source>
</evidence>
<proteinExistence type="inferred from homology"/>
<evidence type="ECO:0000259" key="9">
    <source>
        <dbReference type="Pfam" id="PF05347"/>
    </source>
</evidence>
<dbReference type="Proteomes" id="UP000094385">
    <property type="component" value="Unassembled WGS sequence"/>
</dbReference>
<dbReference type="InterPro" id="IPR045299">
    <property type="entry name" value="Complex1_LYR_NDUFA6_LYRM6"/>
</dbReference>
<dbReference type="PANTHER" id="PTHR12964">
    <property type="entry name" value="NADH-UBIQUINONE OXIDOREDUCTASE B14 SUBUNIT"/>
    <property type="match status" value="1"/>
</dbReference>
<evidence type="ECO:0000256" key="1">
    <source>
        <dbReference type="ARBA" id="ARBA00004443"/>
    </source>
</evidence>
<dbReference type="STRING" id="675824.A0A1E3Q8H8"/>
<dbReference type="GO" id="GO:0005743">
    <property type="term" value="C:mitochondrial inner membrane"/>
    <property type="evidence" value="ECO:0007669"/>
    <property type="project" value="UniProtKB-SubCell"/>
</dbReference>
<evidence type="ECO:0000256" key="5">
    <source>
        <dbReference type="ARBA" id="ARBA00022792"/>
    </source>
</evidence>
<comment type="subcellular location">
    <subcellularLocation>
        <location evidence="1">Mitochondrion inner membrane</location>
        <topology evidence="1">Peripheral membrane protein</topology>
        <orientation evidence="1">Matrix side</orientation>
    </subcellularLocation>
</comment>
<dbReference type="PANTHER" id="PTHR12964:SF0">
    <property type="entry name" value="NADH DEHYDROGENASE [UBIQUINONE] 1 ALPHA SUBCOMPLEX SUBUNIT 6"/>
    <property type="match status" value="1"/>
</dbReference>
<evidence type="ECO:0000313" key="10">
    <source>
        <dbReference type="EMBL" id="ODQ73888.1"/>
    </source>
</evidence>
<evidence type="ECO:0000313" key="11">
    <source>
        <dbReference type="Proteomes" id="UP000094385"/>
    </source>
</evidence>
<keyword evidence="8" id="KW-0472">Membrane</keyword>
<keyword evidence="4" id="KW-0679">Respiratory chain</keyword>
<dbReference type="InterPro" id="IPR016488">
    <property type="entry name" value="NADH_Ub_cplx-1_asu_su-6"/>
</dbReference>
<dbReference type="CDD" id="cd20266">
    <property type="entry name" value="Complex1_LYR_NDUFA6_LYRM6"/>
    <property type="match status" value="1"/>
</dbReference>
<comment type="similarity">
    <text evidence="2">Belongs to the complex I LYR family.</text>
</comment>
<sequence>MPTKPTHLALTTKIIKTPQEARTETIHLYRRFLRSAPTILRLYQMDVPLAMIRSKLRQEFERQRFVRSLPVISVLLAKGNMEYQETVNFWKQKAQIFKYFSQEEYPERYARKGFVDKFLEGTA</sequence>
<keyword evidence="3" id="KW-0813">Transport</keyword>
<dbReference type="OrthoDB" id="14535at2759"/>
<keyword evidence="11" id="KW-1185">Reference proteome</keyword>
<dbReference type="InterPro" id="IPR008011">
    <property type="entry name" value="Complex1_LYR_dom"/>
</dbReference>
<dbReference type="GO" id="GO:0045271">
    <property type="term" value="C:respiratory chain complex I"/>
    <property type="evidence" value="ECO:0007669"/>
    <property type="project" value="InterPro"/>
</dbReference>
<accession>A0A1E3Q8H8</accession>
<evidence type="ECO:0000256" key="3">
    <source>
        <dbReference type="ARBA" id="ARBA00022448"/>
    </source>
</evidence>
<evidence type="ECO:0000256" key="8">
    <source>
        <dbReference type="ARBA" id="ARBA00023136"/>
    </source>
</evidence>
<dbReference type="EMBL" id="KV454293">
    <property type="protein sequence ID" value="ODQ73888.1"/>
    <property type="molecule type" value="Genomic_DNA"/>
</dbReference>
<dbReference type="GO" id="GO:0006979">
    <property type="term" value="P:response to oxidative stress"/>
    <property type="evidence" value="ECO:0007669"/>
    <property type="project" value="TreeGrafter"/>
</dbReference>
<reference evidence="10 11" key="1">
    <citation type="journal article" date="2016" name="Proc. Natl. Acad. Sci. U.S.A.">
        <title>Comparative genomics of biotechnologically important yeasts.</title>
        <authorList>
            <person name="Riley R."/>
            <person name="Haridas S."/>
            <person name="Wolfe K.H."/>
            <person name="Lopes M.R."/>
            <person name="Hittinger C.T."/>
            <person name="Goeker M."/>
            <person name="Salamov A.A."/>
            <person name="Wisecaver J.H."/>
            <person name="Long T.M."/>
            <person name="Calvey C.H."/>
            <person name="Aerts A.L."/>
            <person name="Barry K.W."/>
            <person name="Choi C."/>
            <person name="Clum A."/>
            <person name="Coughlan A.Y."/>
            <person name="Deshpande S."/>
            <person name="Douglass A.P."/>
            <person name="Hanson S.J."/>
            <person name="Klenk H.-P."/>
            <person name="LaButti K.M."/>
            <person name="Lapidus A."/>
            <person name="Lindquist E.A."/>
            <person name="Lipzen A.M."/>
            <person name="Meier-Kolthoff J.P."/>
            <person name="Ohm R.A."/>
            <person name="Otillar R.P."/>
            <person name="Pangilinan J.L."/>
            <person name="Peng Y."/>
            <person name="Rokas A."/>
            <person name="Rosa C.A."/>
            <person name="Scheuner C."/>
            <person name="Sibirny A.A."/>
            <person name="Slot J.C."/>
            <person name="Stielow J.B."/>
            <person name="Sun H."/>
            <person name="Kurtzman C.P."/>
            <person name="Blackwell M."/>
            <person name="Grigoriev I.V."/>
            <person name="Jeffries T.W."/>
        </authorList>
    </citation>
    <scope>NUCLEOTIDE SEQUENCE [LARGE SCALE GENOMIC DNA]</scope>
    <source>
        <strain evidence="10 11">NRRL Y-11557</strain>
    </source>
</reference>
<evidence type="ECO:0000256" key="2">
    <source>
        <dbReference type="ARBA" id="ARBA00009508"/>
    </source>
</evidence>
<gene>
    <name evidence="10" type="ORF">LIPSTDRAFT_3107</name>
</gene>
<dbReference type="AlphaFoldDB" id="A0A1E3Q8H8"/>
<keyword evidence="7" id="KW-0496">Mitochondrion</keyword>
<evidence type="ECO:0000256" key="4">
    <source>
        <dbReference type="ARBA" id="ARBA00022660"/>
    </source>
</evidence>
<keyword evidence="5" id="KW-0999">Mitochondrion inner membrane</keyword>
<keyword evidence="6" id="KW-0249">Electron transport</keyword>
<dbReference type="Pfam" id="PF05347">
    <property type="entry name" value="Complex1_LYR"/>
    <property type="match status" value="1"/>
</dbReference>
<evidence type="ECO:0000256" key="7">
    <source>
        <dbReference type="ARBA" id="ARBA00023128"/>
    </source>
</evidence>
<protein>
    <recommendedName>
        <fullName evidence="9">Complex 1 LYR protein domain-containing protein</fullName>
    </recommendedName>
</protein>
<feature type="domain" description="Complex 1 LYR protein" evidence="9">
    <location>
        <begin position="24"/>
        <end position="83"/>
    </location>
</feature>